<evidence type="ECO:0000313" key="2">
    <source>
        <dbReference type="EMBL" id="KAF7987609.1"/>
    </source>
</evidence>
<dbReference type="AlphaFoldDB" id="A0A834XLL8"/>
<gene>
    <name evidence="2" type="ORF">HCN44_003472</name>
</gene>
<name>A0A834XLL8_APHGI</name>
<comment type="caution">
    <text evidence="2">The sequence shown here is derived from an EMBL/GenBank/DDBJ whole genome shotgun (WGS) entry which is preliminary data.</text>
</comment>
<accession>A0A834XLL8</accession>
<proteinExistence type="predicted"/>
<dbReference type="EMBL" id="JACMRX010000006">
    <property type="protein sequence ID" value="KAF7987609.1"/>
    <property type="molecule type" value="Genomic_DNA"/>
</dbReference>
<keyword evidence="3" id="KW-1185">Reference proteome</keyword>
<feature type="region of interest" description="Disordered" evidence="1">
    <location>
        <begin position="160"/>
        <end position="185"/>
    </location>
</feature>
<feature type="compositionally biased region" description="Polar residues" evidence="1">
    <location>
        <begin position="161"/>
        <end position="185"/>
    </location>
</feature>
<organism evidence="2 3">
    <name type="scientific">Aphidius gifuensis</name>
    <name type="common">Parasitoid wasp</name>
    <dbReference type="NCBI Taxonomy" id="684658"/>
    <lineage>
        <taxon>Eukaryota</taxon>
        <taxon>Metazoa</taxon>
        <taxon>Ecdysozoa</taxon>
        <taxon>Arthropoda</taxon>
        <taxon>Hexapoda</taxon>
        <taxon>Insecta</taxon>
        <taxon>Pterygota</taxon>
        <taxon>Neoptera</taxon>
        <taxon>Endopterygota</taxon>
        <taxon>Hymenoptera</taxon>
        <taxon>Apocrita</taxon>
        <taxon>Ichneumonoidea</taxon>
        <taxon>Braconidae</taxon>
        <taxon>Aphidiinae</taxon>
        <taxon>Aphidius</taxon>
    </lineage>
</organism>
<reference evidence="2 3" key="1">
    <citation type="submission" date="2020-08" db="EMBL/GenBank/DDBJ databases">
        <title>Aphidius gifuensis genome sequencing and assembly.</title>
        <authorList>
            <person name="Du Z."/>
        </authorList>
    </citation>
    <scope>NUCLEOTIDE SEQUENCE [LARGE SCALE GENOMIC DNA]</scope>
    <source>
        <strain evidence="2">YNYX2018</strain>
        <tissue evidence="2">Adults</tissue>
    </source>
</reference>
<protein>
    <submittedName>
        <fullName evidence="2">Uncharacterized protein</fullName>
    </submittedName>
</protein>
<evidence type="ECO:0000313" key="3">
    <source>
        <dbReference type="Proteomes" id="UP000639338"/>
    </source>
</evidence>
<dbReference type="Proteomes" id="UP000639338">
    <property type="component" value="Unassembled WGS sequence"/>
</dbReference>
<sequence length="185" mass="21462">MSQSEISFKKFQIVERICPGRKTVPRKLDIVPYKWLDVEKKNSKFNLKCCFPPSNYELVPQLVKEEQEPDFNWKLYSVLIETYEKAEEHYKKIEVGLSQRGYSTTDSENKGDHDEKEETIRQELIRSKFQAQEAAMNKEALKEKTKNNLAVLLEDDGDLAQTMTNETSDRSSCGNSWNSDVTVEP</sequence>
<evidence type="ECO:0000256" key="1">
    <source>
        <dbReference type="SAM" id="MobiDB-lite"/>
    </source>
</evidence>